<protein>
    <recommendedName>
        <fullName evidence="5">RING-type domain-containing protein</fullName>
    </recommendedName>
</protein>
<dbReference type="PROSITE" id="PS00518">
    <property type="entry name" value="ZF_RING_1"/>
    <property type="match status" value="1"/>
</dbReference>
<evidence type="ECO:0000313" key="6">
    <source>
        <dbReference type="EMBL" id="KAL2079779.1"/>
    </source>
</evidence>
<dbReference type="AlphaFoldDB" id="A0ABD1IYT0"/>
<dbReference type="GO" id="GO:0008270">
    <property type="term" value="F:zinc ion binding"/>
    <property type="evidence" value="ECO:0007669"/>
    <property type="project" value="UniProtKB-KW"/>
</dbReference>
<dbReference type="EMBL" id="JBHFQA010000022">
    <property type="protein sequence ID" value="KAL2079779.1"/>
    <property type="molecule type" value="Genomic_DNA"/>
</dbReference>
<proteinExistence type="predicted"/>
<accession>A0ABD1IYT0</accession>
<feature type="domain" description="RING-type" evidence="5">
    <location>
        <begin position="161"/>
        <end position="202"/>
    </location>
</feature>
<keyword evidence="1" id="KW-0479">Metal-binding</keyword>
<keyword evidence="3" id="KW-0862">Zinc</keyword>
<reference evidence="6 7" key="1">
    <citation type="submission" date="2024-09" db="EMBL/GenBank/DDBJ databases">
        <title>A chromosome-level genome assembly of Gray's grenadier anchovy, Coilia grayii.</title>
        <authorList>
            <person name="Fu Z."/>
        </authorList>
    </citation>
    <scope>NUCLEOTIDE SEQUENCE [LARGE SCALE GENOMIC DNA]</scope>
    <source>
        <strain evidence="6">G4</strain>
        <tissue evidence="6">Muscle</tissue>
    </source>
</reference>
<dbReference type="PROSITE" id="PS50089">
    <property type="entry name" value="ZF_RING_2"/>
    <property type="match status" value="1"/>
</dbReference>
<dbReference type="SUPFAM" id="SSF57850">
    <property type="entry name" value="RING/U-box"/>
    <property type="match status" value="1"/>
</dbReference>
<sequence>MQSQRSCGHNVKSTEVIWMVNLCLKQKSLNFSCPVCGEPWDWEQVKDQIQLSQAQTTILEAQVQRILKEFPDRYKKCPVCFCILTRPLDSTGQPCLFSSCAHCPHTHHFCWACLAPWLFSDEAGAGQCSNSSCYVVGTLLACDAVTEPSSALLGCPCFRACPQCLTLLPHTSNAAKHTVCLECGHAFCYVCLQDTAACPQEENEHYLPFCKGQKAERQWFVT</sequence>
<organism evidence="6 7">
    <name type="scientific">Coilia grayii</name>
    <name type="common">Gray's grenadier anchovy</name>
    <dbReference type="NCBI Taxonomy" id="363190"/>
    <lineage>
        <taxon>Eukaryota</taxon>
        <taxon>Metazoa</taxon>
        <taxon>Chordata</taxon>
        <taxon>Craniata</taxon>
        <taxon>Vertebrata</taxon>
        <taxon>Euteleostomi</taxon>
        <taxon>Actinopterygii</taxon>
        <taxon>Neopterygii</taxon>
        <taxon>Teleostei</taxon>
        <taxon>Clupei</taxon>
        <taxon>Clupeiformes</taxon>
        <taxon>Clupeoidei</taxon>
        <taxon>Engraulidae</taxon>
        <taxon>Coilinae</taxon>
        <taxon>Coilia</taxon>
    </lineage>
</organism>
<evidence type="ECO:0000259" key="5">
    <source>
        <dbReference type="PROSITE" id="PS50089"/>
    </source>
</evidence>
<keyword evidence="7" id="KW-1185">Reference proteome</keyword>
<comment type="caution">
    <text evidence="6">The sequence shown here is derived from an EMBL/GenBank/DDBJ whole genome shotgun (WGS) entry which is preliminary data.</text>
</comment>
<evidence type="ECO:0000313" key="7">
    <source>
        <dbReference type="Proteomes" id="UP001591681"/>
    </source>
</evidence>
<keyword evidence="2 4" id="KW-0863">Zinc-finger</keyword>
<dbReference type="Proteomes" id="UP001591681">
    <property type="component" value="Unassembled WGS sequence"/>
</dbReference>
<dbReference type="InterPro" id="IPR017907">
    <property type="entry name" value="Znf_RING_CS"/>
</dbReference>
<evidence type="ECO:0000256" key="3">
    <source>
        <dbReference type="ARBA" id="ARBA00022833"/>
    </source>
</evidence>
<evidence type="ECO:0000256" key="4">
    <source>
        <dbReference type="PROSITE-ProRule" id="PRU00175"/>
    </source>
</evidence>
<name>A0ABD1IYT0_9TELE</name>
<gene>
    <name evidence="6" type="ORF">ACEWY4_025523</name>
</gene>
<dbReference type="InterPro" id="IPR001841">
    <property type="entry name" value="Znf_RING"/>
</dbReference>
<evidence type="ECO:0000256" key="2">
    <source>
        <dbReference type="ARBA" id="ARBA00022771"/>
    </source>
</evidence>
<evidence type="ECO:0000256" key="1">
    <source>
        <dbReference type="ARBA" id="ARBA00022723"/>
    </source>
</evidence>